<dbReference type="Pfam" id="PF24764">
    <property type="entry name" value="rva_4"/>
    <property type="match status" value="1"/>
</dbReference>
<feature type="domain" description="Integrase core" evidence="1">
    <location>
        <begin position="145"/>
        <end position="324"/>
    </location>
</feature>
<keyword evidence="3" id="KW-1185">Reference proteome</keyword>
<sequence>MTTNVADSTWKEDDKLKEAMTQLVQQGLQRIEALDFLKRDFPQYPWSLRTLDRRLRHFDIFYNDKSVEVEDVQTAVGNELEGPGKLLGYRAMQRKLRQEYGINVTRDQVYNVMTELDPEGLEARGGIGAKKKRQKGNFTTRGSNWVNSLDGHDKLMGYQNSTFRLAIYGCLDTASRKLLWLRVWTSNCDPKQKHNVQKPNFDYLYETRVMAAMLRVDRGTETGVMATLHSFLRRHHGDLDPSDSVVYGPSTENQIERWWRELHERMEKYYKGHLCWLKDQGHYHPHDDKDRMLLAFIMIPLIQKDLDVFRESVWHTHRIRAQKDTILPDGVPNHMYSFPEQYGLEECGLPVTEEQLKEAATQSGVLTVPDDFLQPEFRAECERVLPDSETIRPHECRDAYIYLKNNFQL</sequence>
<name>A0ABN8PYG0_9CNID</name>
<evidence type="ECO:0000313" key="3">
    <source>
        <dbReference type="Proteomes" id="UP001159405"/>
    </source>
</evidence>
<comment type="caution">
    <text evidence="2">The sequence shown here is derived from an EMBL/GenBank/DDBJ whole genome shotgun (WGS) entry which is preliminary data.</text>
</comment>
<proteinExistence type="predicted"/>
<dbReference type="PANTHER" id="PTHR46791:SF13">
    <property type="entry name" value="CLR5 DOMAIN-CONTAINING PROTEIN"/>
    <property type="match status" value="1"/>
</dbReference>
<evidence type="ECO:0000259" key="1">
    <source>
        <dbReference type="Pfam" id="PF24764"/>
    </source>
</evidence>
<dbReference type="InterPro" id="IPR058913">
    <property type="entry name" value="Integrase_dom_put"/>
</dbReference>
<protein>
    <recommendedName>
        <fullName evidence="1">Integrase core domain-containing protein</fullName>
    </recommendedName>
</protein>
<reference evidence="2 3" key="1">
    <citation type="submission" date="2022-05" db="EMBL/GenBank/DDBJ databases">
        <authorList>
            <consortium name="Genoscope - CEA"/>
            <person name="William W."/>
        </authorList>
    </citation>
    <scope>NUCLEOTIDE SEQUENCE [LARGE SCALE GENOMIC DNA]</scope>
</reference>
<organism evidence="2 3">
    <name type="scientific">Porites lobata</name>
    <dbReference type="NCBI Taxonomy" id="104759"/>
    <lineage>
        <taxon>Eukaryota</taxon>
        <taxon>Metazoa</taxon>
        <taxon>Cnidaria</taxon>
        <taxon>Anthozoa</taxon>
        <taxon>Hexacorallia</taxon>
        <taxon>Scleractinia</taxon>
        <taxon>Fungiina</taxon>
        <taxon>Poritidae</taxon>
        <taxon>Porites</taxon>
    </lineage>
</organism>
<evidence type="ECO:0000313" key="2">
    <source>
        <dbReference type="EMBL" id="CAH3153443.1"/>
    </source>
</evidence>
<dbReference type="PANTHER" id="PTHR46791">
    <property type="entry name" value="EXPRESSED PROTEIN"/>
    <property type="match status" value="1"/>
</dbReference>
<dbReference type="EMBL" id="CALNXK010000096">
    <property type="protein sequence ID" value="CAH3153443.1"/>
    <property type="molecule type" value="Genomic_DNA"/>
</dbReference>
<gene>
    <name evidence="2" type="ORF">PLOB_00049594</name>
</gene>
<dbReference type="Proteomes" id="UP001159405">
    <property type="component" value="Unassembled WGS sequence"/>
</dbReference>
<accession>A0ABN8PYG0</accession>